<evidence type="ECO:0000256" key="3">
    <source>
        <dbReference type="SAM" id="MobiDB-lite"/>
    </source>
</evidence>
<feature type="region of interest" description="Disordered" evidence="3">
    <location>
        <begin position="613"/>
        <end position="638"/>
    </location>
</feature>
<accession>A0A9Q5HWU5</accession>
<dbReference type="CDD" id="cd06224">
    <property type="entry name" value="REM"/>
    <property type="match status" value="1"/>
</dbReference>
<dbReference type="SUPFAM" id="SSF52540">
    <property type="entry name" value="P-loop containing nucleoside triphosphate hydrolases"/>
    <property type="match status" value="1"/>
</dbReference>
<feature type="compositionally biased region" description="Polar residues" evidence="3">
    <location>
        <begin position="623"/>
        <end position="633"/>
    </location>
</feature>
<proteinExistence type="predicted"/>
<keyword evidence="1 2" id="KW-0344">Guanine-nucleotide releasing factor</keyword>
<dbReference type="PANTHER" id="PTHR23113">
    <property type="entry name" value="GUANINE NUCLEOTIDE EXCHANGE FACTOR"/>
    <property type="match status" value="1"/>
</dbReference>
<feature type="compositionally biased region" description="Polar residues" evidence="3">
    <location>
        <begin position="136"/>
        <end position="147"/>
    </location>
</feature>
<dbReference type="OrthoDB" id="28357at2759"/>
<sequence>MSESPGPPLSRPGSSFAKHRLPSIPSLPPLDIPRSNFHSSLNVLYTNPSSAHPPNSDDALPNSAELSVESFTTACSSPVAPANTADSSGSDNPTPTIQSPAARNLSKSLSVDSFVREQHHQRDATVHAALPEASRTVGQSKSQSRLQSFDPKTERRQAEQPSGRKSTDQPPPLPPRNLSAPALRTLAQRVKRQSRQSGRVNKSEDEIESSPYEDSEFEQGHSGGGKVITKASQMRRRLSTPKRSGTMPVSRISSQLPDARARKFVAAIPAELKNITTAIVSHPSPTHERSPQLRTKASAPTPLEAARRGRSFSIGTQSDGSSVKKAKPPLVLHVDTDRPPSDTILMTLAVIGSRGCGKSAFIRRAWKNSLVTEAARHSVPVTDSDGNRILHYITRKVYMQAHEGRDYYLTLIEISDQELECPDGQLHDEVWPHFLPEIHGAFVLYDASNESSFMHTEELIRVFFKKGIPYIVLACKSDLPLQKTPAAALKVIREYDGGIVEISSNEAGREKARRCVGVLLRGVSRRRAGNIDEDKNPCSPVLFNAPAKSDKRRSSPPAKAVNGASAPTTNPPNNATASVPSTDFSQISLPAPPSSLSISSLVSATPAIPPSVLPPVSPGAANLPQTRSPTAPTSPARARSMGDINLMSTQSGPEQTNDTESSLNRSRSILDLARTSNPSTESVKSLHETGQQIDPEPIVPFKKDQKQESASPWATVDELLEKLLFLCISGDEPSFITHFFLTYRRFTTPRRILLAMQKRMLELNQPSADPTLAAFAQMRICSLLEQWIQSYPTDFAVSGSAGAFNALIRQILRQPHTLYYGTDFLPFLESSHTLHDLDNAWAVKTETTVDESDESDSNYESDNTHEPPVTSPQAISPTEKVEDTTDTSRPSVRERKSSIPLSAKTFLQNSSIRTLGASTVSPVRDSLQRLQKAAGSLLHFEAEDVAKEITRRELDLYMKIEPRDWLRHTLVPGKKDPNSDRIARFNASYNDLHDWAASLILCYDKTKPKARARVIEKLAEVAVKLRNLNNYSGLRAIITAITQSTYPSDEVMEIFKTKIDLHKKYLSSDILMRTAGAHQSYRLALRNTKGPCIPCLEVHTSDLRRAHEGNPDFKHDDPSKVHWAKFNMIGKFVGTTTELQDQCRGPNGYDLTENPQIMLLFDVPLMDYDVQQERLGPPPDDDGNVYAPPIPQILEHASHQRDQGVIKRLFFWS</sequence>
<evidence type="ECO:0000256" key="1">
    <source>
        <dbReference type="ARBA" id="ARBA00022658"/>
    </source>
</evidence>
<keyword evidence="7" id="KW-1185">Reference proteome</keyword>
<dbReference type="SUPFAM" id="SSF48366">
    <property type="entry name" value="Ras GEF"/>
    <property type="match status" value="1"/>
</dbReference>
<feature type="compositionally biased region" description="Acidic residues" evidence="3">
    <location>
        <begin position="848"/>
        <end position="859"/>
    </location>
</feature>
<feature type="region of interest" description="Disordered" evidence="3">
    <location>
        <begin position="281"/>
        <end position="325"/>
    </location>
</feature>
<evidence type="ECO:0000256" key="2">
    <source>
        <dbReference type="PROSITE-ProRule" id="PRU00168"/>
    </source>
</evidence>
<feature type="compositionally biased region" description="Acidic residues" evidence="3">
    <location>
        <begin position="205"/>
        <end position="217"/>
    </location>
</feature>
<dbReference type="SMART" id="SM00147">
    <property type="entry name" value="RasGEF"/>
    <property type="match status" value="1"/>
</dbReference>
<dbReference type="InterPro" id="IPR027417">
    <property type="entry name" value="P-loop_NTPase"/>
</dbReference>
<gene>
    <name evidence="6" type="ORF">A7U60_g5383</name>
</gene>
<dbReference type="EMBL" id="LNZH02000191">
    <property type="protein sequence ID" value="OCB87478.1"/>
    <property type="molecule type" value="Genomic_DNA"/>
</dbReference>
<dbReference type="InterPro" id="IPR001895">
    <property type="entry name" value="RASGEF_cat_dom"/>
</dbReference>
<dbReference type="Pfam" id="PF00617">
    <property type="entry name" value="RasGEF"/>
    <property type="match status" value="1"/>
</dbReference>
<organism evidence="6 7">
    <name type="scientific">Sanghuangporus baumii</name>
    <name type="common">Phellinus baumii</name>
    <dbReference type="NCBI Taxonomy" id="108892"/>
    <lineage>
        <taxon>Eukaryota</taxon>
        <taxon>Fungi</taxon>
        <taxon>Dikarya</taxon>
        <taxon>Basidiomycota</taxon>
        <taxon>Agaricomycotina</taxon>
        <taxon>Agaricomycetes</taxon>
        <taxon>Hymenochaetales</taxon>
        <taxon>Hymenochaetaceae</taxon>
        <taxon>Sanghuangporus</taxon>
    </lineage>
</organism>
<dbReference type="InterPro" id="IPR036964">
    <property type="entry name" value="RASGEF_cat_dom_sf"/>
</dbReference>
<evidence type="ECO:0000313" key="7">
    <source>
        <dbReference type="Proteomes" id="UP000757232"/>
    </source>
</evidence>
<dbReference type="PROSITE" id="PS50009">
    <property type="entry name" value="RASGEF_CAT"/>
    <property type="match status" value="1"/>
</dbReference>
<feature type="domain" description="Ras-GEF" evidence="4">
    <location>
        <begin position="941"/>
        <end position="1173"/>
    </location>
</feature>
<feature type="region of interest" description="Disordered" evidence="3">
    <location>
        <begin position="529"/>
        <end position="586"/>
    </location>
</feature>
<dbReference type="PROSITE" id="PS50212">
    <property type="entry name" value="RASGEF_NTER"/>
    <property type="match status" value="1"/>
</dbReference>
<feature type="domain" description="N-terminal Ras-GEF" evidence="5">
    <location>
        <begin position="707"/>
        <end position="832"/>
    </location>
</feature>
<dbReference type="GO" id="GO:0005886">
    <property type="term" value="C:plasma membrane"/>
    <property type="evidence" value="ECO:0007669"/>
    <property type="project" value="TreeGrafter"/>
</dbReference>
<dbReference type="InterPro" id="IPR008937">
    <property type="entry name" value="Ras-like_GEF"/>
</dbReference>
<feature type="compositionally biased region" description="Polar residues" evidence="3">
    <location>
        <begin position="36"/>
        <end position="53"/>
    </location>
</feature>
<feature type="compositionally biased region" description="Low complexity" evidence="3">
    <location>
        <begin position="566"/>
        <end position="577"/>
    </location>
</feature>
<name>A0A9Q5HWU5_SANBA</name>
<dbReference type="GO" id="GO:0007265">
    <property type="term" value="P:Ras protein signal transduction"/>
    <property type="evidence" value="ECO:0007669"/>
    <property type="project" value="TreeGrafter"/>
</dbReference>
<dbReference type="Gene3D" id="1.20.870.10">
    <property type="entry name" value="Son of sevenless (SoS) protein Chain: S domain 1"/>
    <property type="match status" value="1"/>
</dbReference>
<dbReference type="Gene3D" id="1.10.840.10">
    <property type="entry name" value="Ras guanine-nucleotide exchange factors catalytic domain"/>
    <property type="match status" value="1"/>
</dbReference>
<evidence type="ECO:0000259" key="5">
    <source>
        <dbReference type="PROSITE" id="PS50212"/>
    </source>
</evidence>
<dbReference type="GO" id="GO:0005085">
    <property type="term" value="F:guanyl-nucleotide exchange factor activity"/>
    <property type="evidence" value="ECO:0007669"/>
    <property type="project" value="UniProtKB-KW"/>
</dbReference>
<evidence type="ECO:0000259" key="4">
    <source>
        <dbReference type="PROSITE" id="PS50009"/>
    </source>
</evidence>
<dbReference type="InterPro" id="IPR023578">
    <property type="entry name" value="Ras_GEF_dom_sf"/>
</dbReference>
<evidence type="ECO:0000313" key="6">
    <source>
        <dbReference type="EMBL" id="OCB87478.1"/>
    </source>
</evidence>
<dbReference type="CDD" id="cd00882">
    <property type="entry name" value="Ras_like_GTPase"/>
    <property type="match status" value="1"/>
</dbReference>
<feature type="compositionally biased region" description="Pro residues" evidence="3">
    <location>
        <begin position="1"/>
        <end position="10"/>
    </location>
</feature>
<reference evidence="6" key="1">
    <citation type="submission" date="2016-06" db="EMBL/GenBank/DDBJ databases">
        <title>Draft Genome sequence of the fungus Inonotus baumii.</title>
        <authorList>
            <person name="Zhu H."/>
            <person name="Lin W."/>
        </authorList>
    </citation>
    <scope>NUCLEOTIDE SEQUENCE</scope>
    <source>
        <strain evidence="6">821</strain>
    </source>
</reference>
<feature type="compositionally biased region" description="Basic and acidic residues" evidence="3">
    <location>
        <begin position="114"/>
        <end position="125"/>
    </location>
</feature>
<dbReference type="Pfam" id="PF00618">
    <property type="entry name" value="RasGEF_N"/>
    <property type="match status" value="1"/>
</dbReference>
<dbReference type="AlphaFoldDB" id="A0A9Q5HWU5"/>
<feature type="compositionally biased region" description="Polar residues" evidence="3">
    <location>
        <begin position="84"/>
        <end position="111"/>
    </location>
</feature>
<dbReference type="InterPro" id="IPR000651">
    <property type="entry name" value="Ras-like_Gua-exchang_fac_N"/>
</dbReference>
<dbReference type="Gene3D" id="3.40.50.300">
    <property type="entry name" value="P-loop containing nucleotide triphosphate hydrolases"/>
    <property type="match status" value="1"/>
</dbReference>
<protein>
    <submittedName>
        <fullName evidence="6">Ras GEF</fullName>
    </submittedName>
</protein>
<comment type="caution">
    <text evidence="6">The sequence shown here is derived from an EMBL/GenBank/DDBJ whole genome shotgun (WGS) entry which is preliminary data.</text>
</comment>
<feature type="region of interest" description="Disordered" evidence="3">
    <location>
        <begin position="846"/>
        <end position="900"/>
    </location>
</feature>
<feature type="region of interest" description="Disordered" evidence="3">
    <location>
        <begin position="1"/>
        <end position="254"/>
    </location>
</feature>
<dbReference type="PANTHER" id="PTHR23113:SF348">
    <property type="entry name" value="GUANYL-NUCLEOTIDE EXCHANGE FACTOR RASGEF, PUTATIVE (AFU_ORTHOLOGUE AFUA_1G04700)-RELATED"/>
    <property type="match status" value="1"/>
</dbReference>
<dbReference type="Proteomes" id="UP000757232">
    <property type="component" value="Unassembled WGS sequence"/>
</dbReference>